<dbReference type="EMBL" id="JBIRGH010000001">
    <property type="protein sequence ID" value="MFH8583040.1"/>
    <property type="molecule type" value="Genomic_DNA"/>
</dbReference>
<protein>
    <recommendedName>
        <fullName evidence="3">DUF402 domain-containing protein</fullName>
    </recommendedName>
</protein>
<accession>A0ABW7R4R9</accession>
<evidence type="ECO:0000313" key="1">
    <source>
        <dbReference type="EMBL" id="MFH8583040.1"/>
    </source>
</evidence>
<keyword evidence="2" id="KW-1185">Reference proteome</keyword>
<dbReference type="RefSeq" id="WP_397670688.1">
    <property type="nucleotide sequence ID" value="NZ_JBIRFW010000001.1"/>
</dbReference>
<evidence type="ECO:0008006" key="3">
    <source>
        <dbReference type="Google" id="ProtNLM"/>
    </source>
</evidence>
<organism evidence="1 2">
    <name type="scientific">Streptomyces celluloflavus</name>
    <dbReference type="NCBI Taxonomy" id="58344"/>
    <lineage>
        <taxon>Bacteria</taxon>
        <taxon>Bacillati</taxon>
        <taxon>Actinomycetota</taxon>
        <taxon>Actinomycetes</taxon>
        <taxon>Kitasatosporales</taxon>
        <taxon>Streptomycetaceae</taxon>
        <taxon>Streptomyces</taxon>
    </lineage>
</organism>
<comment type="caution">
    <text evidence="1">The sequence shown here is derived from an EMBL/GenBank/DDBJ whole genome shotgun (WGS) entry which is preliminary data.</text>
</comment>
<dbReference type="Proteomes" id="UP001610990">
    <property type="component" value="Unassembled WGS sequence"/>
</dbReference>
<proteinExistence type="predicted"/>
<reference evidence="1 2" key="1">
    <citation type="submission" date="2024-10" db="EMBL/GenBank/DDBJ databases">
        <title>The Natural Products Discovery Center: Release of the First 8490 Sequenced Strains for Exploring Actinobacteria Biosynthetic Diversity.</title>
        <authorList>
            <person name="Kalkreuter E."/>
            <person name="Kautsar S.A."/>
            <person name="Yang D."/>
            <person name="Bader C.D."/>
            <person name="Teijaro C.N."/>
            <person name="Fluegel L."/>
            <person name="Davis C.M."/>
            <person name="Simpson J.R."/>
            <person name="Lauterbach L."/>
            <person name="Steele A.D."/>
            <person name="Gui C."/>
            <person name="Meng S."/>
            <person name="Li G."/>
            <person name="Viehrig K."/>
            <person name="Ye F."/>
            <person name="Su P."/>
            <person name="Kiefer A.F."/>
            <person name="Nichols A."/>
            <person name="Cepeda A.J."/>
            <person name="Yan W."/>
            <person name="Fan B."/>
            <person name="Jiang Y."/>
            <person name="Adhikari A."/>
            <person name="Zheng C.-J."/>
            <person name="Schuster L."/>
            <person name="Cowan T.M."/>
            <person name="Smanski M.J."/>
            <person name="Chevrette M.G."/>
            <person name="De Carvalho L.P.S."/>
            <person name="Shen B."/>
        </authorList>
    </citation>
    <scope>NUCLEOTIDE SEQUENCE [LARGE SCALE GENOMIC DNA]</scope>
    <source>
        <strain evidence="1 2">NPDC018013</strain>
    </source>
</reference>
<name>A0ABW7R4R9_9ACTN</name>
<gene>
    <name evidence="1" type="ORF">ACH4GP_01410</name>
</gene>
<sequence>MKYTVPPHRQERVAFSVGPEYEWEGQLPYIYTFTVVLHADNEVRLDVPESTVIITPDGLKAYLENARTATEGSGITDPGCIRKEAKAVQKVVAEAKRPSPELREFSAELTRIAQRL</sequence>
<evidence type="ECO:0000313" key="2">
    <source>
        <dbReference type="Proteomes" id="UP001610990"/>
    </source>
</evidence>